<name>A0A365Z1A5_9PROT</name>
<protein>
    <recommendedName>
        <fullName evidence="1">2Fe-2S ferredoxin-type domain-containing protein</fullName>
    </recommendedName>
</protein>
<dbReference type="InterPro" id="IPR006058">
    <property type="entry name" value="2Fe2S_fd_BS"/>
</dbReference>
<dbReference type="EMBL" id="QEXL01000003">
    <property type="protein sequence ID" value="RBM08828.1"/>
    <property type="molecule type" value="Genomic_DNA"/>
</dbReference>
<gene>
    <name evidence="2" type="ORF">NJLHNGOC_03480</name>
</gene>
<keyword evidence="3" id="KW-1185">Reference proteome</keyword>
<dbReference type="AlphaFoldDB" id="A0A365Z1A5"/>
<dbReference type="InterPro" id="IPR001041">
    <property type="entry name" value="2Fe-2S_ferredoxin-type"/>
</dbReference>
<organism evidence="2 3">
    <name type="scientific">Novacetimonas cocois</name>
    <dbReference type="NCBI Taxonomy" id="1747507"/>
    <lineage>
        <taxon>Bacteria</taxon>
        <taxon>Pseudomonadati</taxon>
        <taxon>Pseudomonadota</taxon>
        <taxon>Alphaproteobacteria</taxon>
        <taxon>Acetobacterales</taxon>
        <taxon>Acetobacteraceae</taxon>
        <taxon>Novacetimonas</taxon>
    </lineage>
</organism>
<dbReference type="Gene3D" id="3.10.20.30">
    <property type="match status" value="1"/>
</dbReference>
<dbReference type="InterPro" id="IPR012675">
    <property type="entry name" value="Beta-grasp_dom_sf"/>
</dbReference>
<dbReference type="SUPFAM" id="SSF54292">
    <property type="entry name" value="2Fe-2S ferredoxin-like"/>
    <property type="match status" value="1"/>
</dbReference>
<dbReference type="InterPro" id="IPR036010">
    <property type="entry name" value="2Fe-2S_ferredoxin-like_sf"/>
</dbReference>
<sequence>MPDRTGDSYISSTPCVIASPGPLHAPDGDVIITPRGLDGFMKAACFCVPAINWRADPGHKEPFRAARMARVENTMSDQAFDVVLARSGRTVHVSAGQSIANALLDAGIDVAVACEEGMCGACVVPLLAGEADHRDTVLGDDEQQRAIALCCSRARTPSLTLDL</sequence>
<proteinExistence type="predicted"/>
<dbReference type="GO" id="GO:0051537">
    <property type="term" value="F:2 iron, 2 sulfur cluster binding"/>
    <property type="evidence" value="ECO:0007669"/>
    <property type="project" value="InterPro"/>
</dbReference>
<feature type="domain" description="2Fe-2S ferredoxin-type" evidence="1">
    <location>
        <begin position="80"/>
        <end position="163"/>
    </location>
</feature>
<dbReference type="PROSITE" id="PS51085">
    <property type="entry name" value="2FE2S_FER_2"/>
    <property type="match status" value="1"/>
</dbReference>
<evidence type="ECO:0000313" key="2">
    <source>
        <dbReference type="EMBL" id="RBM08828.1"/>
    </source>
</evidence>
<accession>A0A365Z1A5</accession>
<dbReference type="Pfam" id="PF00111">
    <property type="entry name" value="Fer2"/>
    <property type="match status" value="1"/>
</dbReference>
<dbReference type="PROSITE" id="PS00197">
    <property type="entry name" value="2FE2S_FER_1"/>
    <property type="match status" value="1"/>
</dbReference>
<dbReference type="CDD" id="cd00207">
    <property type="entry name" value="fer2"/>
    <property type="match status" value="1"/>
</dbReference>
<reference evidence="2 3" key="1">
    <citation type="submission" date="2018-05" db="EMBL/GenBank/DDBJ databases">
        <title>Komagataeibacter cocois sp. nov., for a novel cellulose- producing strain isolated from coconut milk.</title>
        <authorList>
            <person name="Liu L."/>
            <person name="Wang Y."/>
            <person name="Liu S."/>
            <person name="Bi J."/>
            <person name="Chen H."/>
            <person name="Deng J."/>
            <person name="Zhang C."/>
            <person name="Hu Q."/>
            <person name="Li C."/>
        </authorList>
    </citation>
    <scope>NUCLEOTIDE SEQUENCE [LARGE SCALE GENOMIC DNA]</scope>
    <source>
        <strain evidence="2 3">WE7</strain>
    </source>
</reference>
<dbReference type="Proteomes" id="UP000252680">
    <property type="component" value="Unassembled WGS sequence"/>
</dbReference>
<comment type="caution">
    <text evidence="2">The sequence shown here is derived from an EMBL/GenBank/DDBJ whole genome shotgun (WGS) entry which is preliminary data.</text>
</comment>
<dbReference type="OrthoDB" id="9792185at2"/>
<evidence type="ECO:0000313" key="3">
    <source>
        <dbReference type="Proteomes" id="UP000252680"/>
    </source>
</evidence>
<evidence type="ECO:0000259" key="1">
    <source>
        <dbReference type="PROSITE" id="PS51085"/>
    </source>
</evidence>
<dbReference type="RefSeq" id="WP_113595113.1">
    <property type="nucleotide sequence ID" value="NZ_QEXL01000003.1"/>
</dbReference>